<keyword evidence="2" id="KW-1185">Reference proteome</keyword>
<gene>
    <name evidence="1" type="ORF">L2E82_22196</name>
</gene>
<reference evidence="2" key="1">
    <citation type="journal article" date="2022" name="Mol. Ecol. Resour.">
        <title>The genomes of chicory, endive, great burdock and yacon provide insights into Asteraceae palaeo-polyploidization history and plant inulin production.</title>
        <authorList>
            <person name="Fan W."/>
            <person name="Wang S."/>
            <person name="Wang H."/>
            <person name="Wang A."/>
            <person name="Jiang F."/>
            <person name="Liu H."/>
            <person name="Zhao H."/>
            <person name="Xu D."/>
            <person name="Zhang Y."/>
        </authorList>
    </citation>
    <scope>NUCLEOTIDE SEQUENCE [LARGE SCALE GENOMIC DNA]</scope>
    <source>
        <strain evidence="2">cv. Punajuju</strain>
    </source>
</reference>
<dbReference type="Proteomes" id="UP001055811">
    <property type="component" value="Linkage Group LG04"/>
</dbReference>
<organism evidence="1 2">
    <name type="scientific">Cichorium intybus</name>
    <name type="common">Chicory</name>
    <dbReference type="NCBI Taxonomy" id="13427"/>
    <lineage>
        <taxon>Eukaryota</taxon>
        <taxon>Viridiplantae</taxon>
        <taxon>Streptophyta</taxon>
        <taxon>Embryophyta</taxon>
        <taxon>Tracheophyta</taxon>
        <taxon>Spermatophyta</taxon>
        <taxon>Magnoliopsida</taxon>
        <taxon>eudicotyledons</taxon>
        <taxon>Gunneridae</taxon>
        <taxon>Pentapetalae</taxon>
        <taxon>asterids</taxon>
        <taxon>campanulids</taxon>
        <taxon>Asterales</taxon>
        <taxon>Asteraceae</taxon>
        <taxon>Cichorioideae</taxon>
        <taxon>Cichorieae</taxon>
        <taxon>Cichoriinae</taxon>
        <taxon>Cichorium</taxon>
    </lineage>
</organism>
<reference evidence="1 2" key="2">
    <citation type="journal article" date="2022" name="Mol. Ecol. Resour.">
        <title>The genomes of chicory, endive, great burdock and yacon provide insights into Asteraceae paleo-polyploidization history and plant inulin production.</title>
        <authorList>
            <person name="Fan W."/>
            <person name="Wang S."/>
            <person name="Wang H."/>
            <person name="Wang A."/>
            <person name="Jiang F."/>
            <person name="Liu H."/>
            <person name="Zhao H."/>
            <person name="Xu D."/>
            <person name="Zhang Y."/>
        </authorList>
    </citation>
    <scope>NUCLEOTIDE SEQUENCE [LARGE SCALE GENOMIC DNA]</scope>
    <source>
        <strain evidence="2">cv. Punajuju</strain>
        <tissue evidence="1">Leaves</tissue>
    </source>
</reference>
<proteinExistence type="predicted"/>
<name>A0ACB9DXL5_CICIN</name>
<protein>
    <submittedName>
        <fullName evidence="1">Uncharacterized protein</fullName>
    </submittedName>
</protein>
<comment type="caution">
    <text evidence="1">The sequence shown here is derived from an EMBL/GenBank/DDBJ whole genome shotgun (WGS) entry which is preliminary data.</text>
</comment>
<sequence length="228" mass="26643">MFPYLQNFSPDDQRFDDFFHSQMSMISSIYDYDIGCEGDLFKAPEPIIEQPLITLCEEDDIIFQENKFTYFESLEENNFVSNLFDEYEDILAKETSSPSNFLDFKTDNTIAVKEILYPLGKFTKSISSDSFSISVEGAQMRPTSMNIAEIEMKNAHGIRRVCSEGYIKPQFMSDQIQETRIQKLSRYRDKKKRRNFGRKVKYACRKVLADGQPRIKGRFAKIEETIEK</sequence>
<evidence type="ECO:0000313" key="2">
    <source>
        <dbReference type="Proteomes" id="UP001055811"/>
    </source>
</evidence>
<dbReference type="EMBL" id="CM042012">
    <property type="protein sequence ID" value="KAI3751150.1"/>
    <property type="molecule type" value="Genomic_DNA"/>
</dbReference>
<accession>A0ACB9DXL5</accession>
<evidence type="ECO:0000313" key="1">
    <source>
        <dbReference type="EMBL" id="KAI3751150.1"/>
    </source>
</evidence>